<gene>
    <name evidence="1" type="ORF">EVAR_59098_1</name>
</gene>
<dbReference type="AlphaFoldDB" id="A0A4C1YZQ6"/>
<evidence type="ECO:0000313" key="1">
    <source>
        <dbReference type="EMBL" id="GBP80423.1"/>
    </source>
</evidence>
<comment type="caution">
    <text evidence="1">The sequence shown here is derived from an EMBL/GenBank/DDBJ whole genome shotgun (WGS) entry which is preliminary data.</text>
</comment>
<dbReference type="Proteomes" id="UP000299102">
    <property type="component" value="Unassembled WGS sequence"/>
</dbReference>
<organism evidence="1 2">
    <name type="scientific">Eumeta variegata</name>
    <name type="common">Bagworm moth</name>
    <name type="synonym">Eumeta japonica</name>
    <dbReference type="NCBI Taxonomy" id="151549"/>
    <lineage>
        <taxon>Eukaryota</taxon>
        <taxon>Metazoa</taxon>
        <taxon>Ecdysozoa</taxon>
        <taxon>Arthropoda</taxon>
        <taxon>Hexapoda</taxon>
        <taxon>Insecta</taxon>
        <taxon>Pterygota</taxon>
        <taxon>Neoptera</taxon>
        <taxon>Endopterygota</taxon>
        <taxon>Lepidoptera</taxon>
        <taxon>Glossata</taxon>
        <taxon>Ditrysia</taxon>
        <taxon>Tineoidea</taxon>
        <taxon>Psychidae</taxon>
        <taxon>Oiketicinae</taxon>
        <taxon>Eumeta</taxon>
    </lineage>
</organism>
<evidence type="ECO:0000313" key="2">
    <source>
        <dbReference type="Proteomes" id="UP000299102"/>
    </source>
</evidence>
<proteinExistence type="predicted"/>
<reference evidence="1 2" key="1">
    <citation type="journal article" date="2019" name="Commun. Biol.">
        <title>The bagworm genome reveals a unique fibroin gene that provides high tensile strength.</title>
        <authorList>
            <person name="Kono N."/>
            <person name="Nakamura H."/>
            <person name="Ohtoshi R."/>
            <person name="Tomita M."/>
            <person name="Numata K."/>
            <person name="Arakawa K."/>
        </authorList>
    </citation>
    <scope>NUCLEOTIDE SEQUENCE [LARGE SCALE GENOMIC DNA]</scope>
</reference>
<sequence>MGGIDHLLSSAGLSKTVRRDALGRRDIVPGASHVDATKSSEPQAYLQENAYSHMHQDFRSVRRPNNARVTTLRLPVPMRGGDLTSNGPRWRSFLINSIKK</sequence>
<name>A0A4C1YZQ6_EUMVA</name>
<dbReference type="EMBL" id="BGZK01001462">
    <property type="protein sequence ID" value="GBP80423.1"/>
    <property type="molecule type" value="Genomic_DNA"/>
</dbReference>
<dbReference type="OrthoDB" id="447953at2759"/>
<protein>
    <submittedName>
        <fullName evidence="1">Uncharacterized protein</fullName>
    </submittedName>
</protein>
<keyword evidence="2" id="KW-1185">Reference proteome</keyword>
<accession>A0A4C1YZQ6</accession>